<dbReference type="Proteomes" id="UP000071962">
    <property type="component" value="Unassembled WGS sequence"/>
</dbReference>
<dbReference type="EMBL" id="FIKT01000002">
    <property type="protein sequence ID" value="CYW61183.1"/>
    <property type="molecule type" value="Genomic_DNA"/>
</dbReference>
<dbReference type="AlphaFoldDB" id="A0A0Z8QC50"/>
<protein>
    <submittedName>
        <fullName evidence="1">Uncharacterized protein</fullName>
    </submittedName>
</protein>
<organism evidence="1 2">
    <name type="scientific">Streptococcus suis</name>
    <dbReference type="NCBI Taxonomy" id="1307"/>
    <lineage>
        <taxon>Bacteria</taxon>
        <taxon>Bacillati</taxon>
        <taxon>Bacillota</taxon>
        <taxon>Bacilli</taxon>
        <taxon>Lactobacillales</taxon>
        <taxon>Streptococcaceae</taxon>
        <taxon>Streptococcus</taxon>
    </lineage>
</organism>
<evidence type="ECO:0000313" key="2">
    <source>
        <dbReference type="Proteomes" id="UP000071962"/>
    </source>
</evidence>
<sequence length="159" mass="17900">MGLINFQEKFCQGYELIFERSIGGFLYLGFLPDQDRLICVSGEYISIIELLDGQVTKVVGDYDEEELLVFCEGVEKPVSIAGQYGGSLPQTNQSGVAIQTYVDPSGPYPICSIFWKLAEQEPCLIYKSYLPYIYGFSEDGRYYVHVDDGSLSVLRKKES</sequence>
<evidence type="ECO:0000313" key="1">
    <source>
        <dbReference type="EMBL" id="CYW61183.1"/>
    </source>
</evidence>
<dbReference type="RefSeq" id="WP_044761680.1">
    <property type="nucleotide sequence ID" value="NZ_CEGW01000045.1"/>
</dbReference>
<reference evidence="1 2" key="1">
    <citation type="submission" date="2016-02" db="EMBL/GenBank/DDBJ databases">
        <authorList>
            <consortium name="Pathogen Informatics"/>
        </authorList>
    </citation>
    <scope>NUCLEOTIDE SEQUENCE [LARGE SCALE GENOMIC DNA]</scope>
    <source>
        <strain evidence="1 2">SS1062</strain>
    </source>
</reference>
<gene>
    <name evidence="1" type="ORF">ERS132551_00200</name>
</gene>
<name>A0A0Z8QC50_STRSU</name>
<proteinExistence type="predicted"/>
<accession>A0A0Z8QC50</accession>